<dbReference type="InterPro" id="IPR019613">
    <property type="entry name" value="DUF4198"/>
</dbReference>
<accession>A0ABW3JU85</accession>
<gene>
    <name evidence="2" type="ORF">ACFQ1U_06820</name>
</gene>
<dbReference type="EMBL" id="JBHTJR010000041">
    <property type="protein sequence ID" value="MFD0992912.1"/>
    <property type="molecule type" value="Genomic_DNA"/>
</dbReference>
<dbReference type="Pfam" id="PF10670">
    <property type="entry name" value="DUF4198"/>
    <property type="match status" value="1"/>
</dbReference>
<keyword evidence="1" id="KW-0732">Signal</keyword>
<name>A0ABW3JU85_9FLAO</name>
<feature type="signal peptide" evidence="1">
    <location>
        <begin position="1"/>
        <end position="20"/>
    </location>
</feature>
<sequence length="241" mass="28021">MKKNVLIILLTLLISNKMTAHYLWIETNNNGKLNEKQTIKVHYGEYTYGVIEKVNEDAFKKVKNFTLWIIDPSGNKQKLTTKALENYYEASYIPKLKGNYTVFLNNNKIDVIDYTQYDFGIFKTHYHSTANFNVGGVDNENKTFNENGIVVKRISSSSDKIKLQVLYKNKPLVGNELKIFVSDLWSKTLETDKDGMVLFSLPWKTKYIIETTKKEEVPGNYNGKDYQFIWHCATYSIIHNK</sequence>
<dbReference type="Proteomes" id="UP001597062">
    <property type="component" value="Unassembled WGS sequence"/>
</dbReference>
<protein>
    <submittedName>
        <fullName evidence="2">DUF4198 domain-containing protein</fullName>
    </submittedName>
</protein>
<proteinExistence type="predicted"/>
<evidence type="ECO:0000313" key="3">
    <source>
        <dbReference type="Proteomes" id="UP001597062"/>
    </source>
</evidence>
<evidence type="ECO:0000313" key="2">
    <source>
        <dbReference type="EMBL" id="MFD0992912.1"/>
    </source>
</evidence>
<keyword evidence="3" id="KW-1185">Reference proteome</keyword>
<reference evidence="3" key="1">
    <citation type="journal article" date="2019" name="Int. J. Syst. Evol. Microbiol.">
        <title>The Global Catalogue of Microorganisms (GCM) 10K type strain sequencing project: providing services to taxonomists for standard genome sequencing and annotation.</title>
        <authorList>
            <consortium name="The Broad Institute Genomics Platform"/>
            <consortium name="The Broad Institute Genome Sequencing Center for Infectious Disease"/>
            <person name="Wu L."/>
            <person name="Ma J."/>
        </authorList>
    </citation>
    <scope>NUCLEOTIDE SEQUENCE [LARGE SCALE GENOMIC DNA]</scope>
    <source>
        <strain evidence="3">CCUG 60527</strain>
    </source>
</reference>
<organism evidence="2 3">
    <name type="scientific">Tenacibaculum geojense</name>
    <dbReference type="NCBI Taxonomy" id="915352"/>
    <lineage>
        <taxon>Bacteria</taxon>
        <taxon>Pseudomonadati</taxon>
        <taxon>Bacteroidota</taxon>
        <taxon>Flavobacteriia</taxon>
        <taxon>Flavobacteriales</taxon>
        <taxon>Flavobacteriaceae</taxon>
        <taxon>Tenacibaculum</taxon>
    </lineage>
</organism>
<comment type="caution">
    <text evidence="2">The sequence shown here is derived from an EMBL/GenBank/DDBJ whole genome shotgun (WGS) entry which is preliminary data.</text>
</comment>
<evidence type="ECO:0000256" key="1">
    <source>
        <dbReference type="SAM" id="SignalP"/>
    </source>
</evidence>
<dbReference type="RefSeq" id="WP_386106661.1">
    <property type="nucleotide sequence ID" value="NZ_JBHTJR010000041.1"/>
</dbReference>
<feature type="chain" id="PRO_5045654421" evidence="1">
    <location>
        <begin position="21"/>
        <end position="241"/>
    </location>
</feature>